<dbReference type="GeneID" id="78336847"/>
<dbReference type="PANTHER" id="PTHR30252">
    <property type="entry name" value="INNER MEMBRANE PEPTIDE TRANSPORTER"/>
    <property type="match status" value="1"/>
</dbReference>
<evidence type="ECO:0000256" key="5">
    <source>
        <dbReference type="ARBA" id="ARBA00022989"/>
    </source>
</evidence>
<accession>G6AWV6</accession>
<comment type="subcellular location">
    <subcellularLocation>
        <location evidence="1">Cell membrane</location>
        <topology evidence="1">Multi-pass membrane protein</topology>
    </subcellularLocation>
</comment>
<feature type="domain" description="CstA N-terminal" evidence="7">
    <location>
        <begin position="3"/>
        <end position="73"/>
    </location>
</feature>
<evidence type="ECO:0000313" key="9">
    <source>
        <dbReference type="Proteomes" id="UP000004407"/>
    </source>
</evidence>
<dbReference type="GO" id="GO:0005886">
    <property type="term" value="C:plasma membrane"/>
    <property type="evidence" value="ECO:0007669"/>
    <property type="project" value="UniProtKB-SubCell"/>
</dbReference>
<protein>
    <recommendedName>
        <fullName evidence="7">CstA N-terminal domain-containing protein</fullName>
    </recommendedName>
</protein>
<feature type="non-terminal residue" evidence="8">
    <location>
        <position position="82"/>
    </location>
</feature>
<evidence type="ECO:0000256" key="6">
    <source>
        <dbReference type="ARBA" id="ARBA00023136"/>
    </source>
</evidence>
<dbReference type="InterPro" id="IPR051605">
    <property type="entry name" value="CstA"/>
</dbReference>
<keyword evidence="3" id="KW-1003">Cell membrane</keyword>
<evidence type="ECO:0000256" key="2">
    <source>
        <dbReference type="ARBA" id="ARBA00007755"/>
    </source>
</evidence>
<reference evidence="8 9" key="1">
    <citation type="submission" date="2011-08" db="EMBL/GenBank/DDBJ databases">
        <authorList>
            <person name="Weinstock G."/>
            <person name="Sodergren E."/>
            <person name="Clifton S."/>
            <person name="Fulton L."/>
            <person name="Fulton B."/>
            <person name="Courtney L."/>
            <person name="Fronick C."/>
            <person name="Harrison M."/>
            <person name="Strong C."/>
            <person name="Farmer C."/>
            <person name="Delahaunty K."/>
            <person name="Markovic C."/>
            <person name="Hall O."/>
            <person name="Minx P."/>
            <person name="Tomlinson C."/>
            <person name="Mitreva M."/>
            <person name="Hou S."/>
            <person name="Chen J."/>
            <person name="Wollam A."/>
            <person name="Pepin K.H."/>
            <person name="Johnson M."/>
            <person name="Bhonagiri V."/>
            <person name="Zhang X."/>
            <person name="Suruliraj S."/>
            <person name="Warren W."/>
            <person name="Chinwalla A."/>
            <person name="Mardis E.R."/>
            <person name="Wilson R.K."/>
        </authorList>
    </citation>
    <scope>NUCLEOTIDE SEQUENCE [LARGE SCALE GENOMIC DNA]</scope>
    <source>
        <strain evidence="8 9">DSM 18206</strain>
    </source>
</reference>
<name>G6AWV6_9BACT</name>
<evidence type="ECO:0000259" key="7">
    <source>
        <dbReference type="Pfam" id="PF02554"/>
    </source>
</evidence>
<dbReference type="HOGENOM" id="CLU_2563854_0_0_10"/>
<comment type="caution">
    <text evidence="8">The sequence shown here is derived from an EMBL/GenBank/DDBJ whole genome shotgun (WGS) entry which is preliminary data.</text>
</comment>
<dbReference type="InterPro" id="IPR003706">
    <property type="entry name" value="CstA_N"/>
</dbReference>
<dbReference type="Proteomes" id="UP000004407">
    <property type="component" value="Unassembled WGS sequence"/>
</dbReference>
<evidence type="ECO:0000256" key="1">
    <source>
        <dbReference type="ARBA" id="ARBA00004651"/>
    </source>
</evidence>
<sequence length="82" mass="8959">MITFLISLAALVLGYLVYGRFVERIFVPDDRVTPAVAQADGLDYVAMPYWKVFMIQFLNIAGTGPIFGAIMGAHPINPGGRI</sequence>
<dbReference type="PANTHER" id="PTHR30252:SF4">
    <property type="entry name" value="CARBON STARVATION"/>
    <property type="match status" value="1"/>
</dbReference>
<dbReference type="GO" id="GO:0009267">
    <property type="term" value="P:cellular response to starvation"/>
    <property type="evidence" value="ECO:0007669"/>
    <property type="project" value="InterPro"/>
</dbReference>
<keyword evidence="5" id="KW-1133">Transmembrane helix</keyword>
<keyword evidence="4" id="KW-0812">Transmembrane</keyword>
<proteinExistence type="inferred from homology"/>
<organism evidence="8 9">
    <name type="scientific">Leyella stercorea DSM 18206</name>
    <dbReference type="NCBI Taxonomy" id="1002367"/>
    <lineage>
        <taxon>Bacteria</taxon>
        <taxon>Pseudomonadati</taxon>
        <taxon>Bacteroidota</taxon>
        <taxon>Bacteroidia</taxon>
        <taxon>Bacteroidales</taxon>
        <taxon>Prevotellaceae</taxon>
        <taxon>Leyella</taxon>
    </lineage>
</organism>
<comment type="similarity">
    <text evidence="2">Belongs to the peptide transporter carbon starvation (CstA) (TC 2.A.114) family.</text>
</comment>
<evidence type="ECO:0000313" key="8">
    <source>
        <dbReference type="EMBL" id="EHJ41095.1"/>
    </source>
</evidence>
<dbReference type="Pfam" id="PF02554">
    <property type="entry name" value="CstA"/>
    <property type="match status" value="1"/>
</dbReference>
<keyword evidence="6" id="KW-0472">Membrane</keyword>
<evidence type="ECO:0000256" key="3">
    <source>
        <dbReference type="ARBA" id="ARBA00022475"/>
    </source>
</evidence>
<dbReference type="AlphaFoldDB" id="G6AWV6"/>
<evidence type="ECO:0000256" key="4">
    <source>
        <dbReference type="ARBA" id="ARBA00022692"/>
    </source>
</evidence>
<dbReference type="EMBL" id="AFZZ01000101">
    <property type="protein sequence ID" value="EHJ41095.1"/>
    <property type="molecule type" value="Genomic_DNA"/>
</dbReference>
<dbReference type="RefSeq" id="WP_007898871.1">
    <property type="nucleotide sequence ID" value="NZ_JH379407.1"/>
</dbReference>
<dbReference type="eggNOG" id="COG1966">
    <property type="taxonomic scope" value="Bacteria"/>
</dbReference>
<gene>
    <name evidence="8" type="ORF">HMPREF0673_01106</name>
</gene>